<organism evidence="5 6">
    <name type="scientific">Subtercola lobariae</name>
    <dbReference type="NCBI Taxonomy" id="1588641"/>
    <lineage>
        <taxon>Bacteria</taxon>
        <taxon>Bacillati</taxon>
        <taxon>Actinomycetota</taxon>
        <taxon>Actinomycetes</taxon>
        <taxon>Micrococcales</taxon>
        <taxon>Microbacteriaceae</taxon>
        <taxon>Subtercola</taxon>
    </lineage>
</organism>
<evidence type="ECO:0000256" key="3">
    <source>
        <dbReference type="SAM" id="Coils"/>
    </source>
</evidence>
<evidence type="ECO:0000256" key="2">
    <source>
        <dbReference type="PROSITE-ProRule" id="PRU00335"/>
    </source>
</evidence>
<dbReference type="AlphaFoldDB" id="A0A917B8B7"/>
<reference evidence="5 6" key="1">
    <citation type="journal article" date="2014" name="Int. J. Syst. Evol. Microbiol.">
        <title>Complete genome sequence of Corynebacterium casei LMG S-19264T (=DSM 44701T), isolated from a smear-ripened cheese.</title>
        <authorList>
            <consortium name="US DOE Joint Genome Institute (JGI-PGF)"/>
            <person name="Walter F."/>
            <person name="Albersmeier A."/>
            <person name="Kalinowski J."/>
            <person name="Ruckert C."/>
        </authorList>
    </citation>
    <scope>NUCLEOTIDE SEQUENCE [LARGE SCALE GENOMIC DNA]</scope>
    <source>
        <strain evidence="5 6">CGMCC 1.12976</strain>
    </source>
</reference>
<keyword evidence="6" id="KW-1185">Reference proteome</keyword>
<feature type="coiled-coil region" evidence="3">
    <location>
        <begin position="324"/>
        <end position="362"/>
    </location>
</feature>
<dbReference type="Gene3D" id="1.10.357.10">
    <property type="entry name" value="Tetracycline Repressor, domain 2"/>
    <property type="match status" value="1"/>
</dbReference>
<evidence type="ECO:0000259" key="4">
    <source>
        <dbReference type="PROSITE" id="PS50977"/>
    </source>
</evidence>
<gene>
    <name evidence="5" type="ORF">GCM10011399_23410</name>
</gene>
<feature type="DNA-binding region" description="H-T-H motif" evidence="2">
    <location>
        <begin position="74"/>
        <end position="93"/>
    </location>
</feature>
<dbReference type="Proteomes" id="UP000598775">
    <property type="component" value="Unassembled WGS sequence"/>
</dbReference>
<evidence type="ECO:0000313" key="5">
    <source>
        <dbReference type="EMBL" id="GGF29551.1"/>
    </source>
</evidence>
<dbReference type="SUPFAM" id="SSF48498">
    <property type="entry name" value="Tetracyclin repressor-like, C-terminal domain"/>
    <property type="match status" value="1"/>
</dbReference>
<proteinExistence type="predicted"/>
<protein>
    <recommendedName>
        <fullName evidence="4">HTH tetR-type domain-containing protein</fullName>
    </recommendedName>
</protein>
<evidence type="ECO:0000313" key="6">
    <source>
        <dbReference type="Proteomes" id="UP000598775"/>
    </source>
</evidence>
<accession>A0A917B8B7</accession>
<dbReference type="EMBL" id="BMGP01000004">
    <property type="protein sequence ID" value="GGF29551.1"/>
    <property type="molecule type" value="Genomic_DNA"/>
</dbReference>
<dbReference type="SUPFAM" id="SSF46689">
    <property type="entry name" value="Homeodomain-like"/>
    <property type="match status" value="1"/>
</dbReference>
<keyword evidence="1 2" id="KW-0238">DNA-binding</keyword>
<comment type="caution">
    <text evidence="5">The sequence shown here is derived from an EMBL/GenBank/DDBJ whole genome shotgun (WGS) entry which is preliminary data.</text>
</comment>
<dbReference type="GO" id="GO:0003677">
    <property type="term" value="F:DNA binding"/>
    <property type="evidence" value="ECO:0007669"/>
    <property type="project" value="UniProtKB-UniRule"/>
</dbReference>
<dbReference type="PROSITE" id="PS50977">
    <property type="entry name" value="HTH_TETR_2"/>
    <property type="match status" value="1"/>
</dbReference>
<feature type="domain" description="HTH tetR-type" evidence="4">
    <location>
        <begin position="51"/>
        <end position="111"/>
    </location>
</feature>
<dbReference type="Pfam" id="PF00440">
    <property type="entry name" value="TetR_N"/>
    <property type="match status" value="1"/>
</dbReference>
<keyword evidence="3" id="KW-0175">Coiled coil</keyword>
<dbReference type="InterPro" id="IPR001647">
    <property type="entry name" value="HTH_TetR"/>
</dbReference>
<name>A0A917B8B7_9MICO</name>
<evidence type="ECO:0000256" key="1">
    <source>
        <dbReference type="ARBA" id="ARBA00023125"/>
    </source>
</evidence>
<dbReference type="InterPro" id="IPR009057">
    <property type="entry name" value="Homeodomain-like_sf"/>
</dbReference>
<dbReference type="Gene3D" id="1.10.10.60">
    <property type="entry name" value="Homeodomain-like"/>
    <property type="match status" value="1"/>
</dbReference>
<sequence>MSDGLLGLDWQNWRAWQEDDGMTEPVEVSLPHAVALSWGIAERPERGPKRELSIERIVESAIDIADVEGLSAVSMSRVATSLGFTTMSLYRYVTSKDDLLLLMQDQALDMPIPPEATGAGQSDAGWRLQLREWVLLTRQTYLSHPWYAEIPVSGLLLTPMNLRLVDWGVRCLAPTGLSGSDKLAIVLLAGGYARSGGGGVPEFSGGSEFAVAVRELVTEERFPYLRPVILEGAGAAGVSGYGSGDAGAGGGSSDAGASVGGASGGGAGVGVGAADSFEFGLERLLDGIEHYLGQTASQREHALLAASTADVDARLEFYPKDPAVREAAAKRREAEGRLREAQKREREMIAKARERAAKLAARSK</sequence>
<dbReference type="InterPro" id="IPR036271">
    <property type="entry name" value="Tet_transcr_reg_TetR-rel_C_sf"/>
</dbReference>